<dbReference type="STRING" id="670580.A0A1X6MLG3"/>
<evidence type="ECO:0000256" key="4">
    <source>
        <dbReference type="ARBA" id="ARBA00022737"/>
    </source>
</evidence>
<dbReference type="SUPFAM" id="SSF57850">
    <property type="entry name" value="RING/U-box"/>
    <property type="match status" value="2"/>
</dbReference>
<accession>A0A1X6MLG3</accession>
<protein>
    <recommendedName>
        <fullName evidence="9">RING-type domain-containing protein</fullName>
    </recommendedName>
</protein>
<dbReference type="GeneID" id="36332233"/>
<dbReference type="InterPro" id="IPR051628">
    <property type="entry name" value="LUBAC_E3_Ligases"/>
</dbReference>
<reference evidence="10 11" key="1">
    <citation type="submission" date="2017-04" db="EMBL/GenBank/DDBJ databases">
        <title>Genome Sequence of the Model Brown-Rot Fungus Postia placenta SB12.</title>
        <authorList>
            <consortium name="DOE Joint Genome Institute"/>
            <person name="Gaskell J."/>
            <person name="Kersten P."/>
            <person name="Larrondo L.F."/>
            <person name="Canessa P."/>
            <person name="Martinez D."/>
            <person name="Hibbett D."/>
            <person name="Schmoll M."/>
            <person name="Kubicek C.P."/>
            <person name="Martinez A.T."/>
            <person name="Yadav J."/>
            <person name="Master E."/>
            <person name="Magnuson J.K."/>
            <person name="James T."/>
            <person name="Yaver D."/>
            <person name="Berka R."/>
            <person name="Labutti K."/>
            <person name="Lipzen A."/>
            <person name="Aerts A."/>
            <person name="Barry K."/>
            <person name="Henrissat B."/>
            <person name="Blanchette R."/>
            <person name="Grigoriev I."/>
            <person name="Cullen D."/>
        </authorList>
    </citation>
    <scope>NUCLEOTIDE SEQUENCE [LARGE SCALE GENOMIC DNA]</scope>
    <source>
        <strain evidence="10 11">MAD-698-R-SB12</strain>
    </source>
</reference>
<dbReference type="Gene3D" id="1.20.120.1750">
    <property type="match status" value="1"/>
</dbReference>
<evidence type="ECO:0000256" key="6">
    <source>
        <dbReference type="ARBA" id="ARBA00022786"/>
    </source>
</evidence>
<feature type="compositionally biased region" description="Pro residues" evidence="8">
    <location>
        <begin position="575"/>
        <end position="586"/>
    </location>
</feature>
<dbReference type="InterPro" id="IPR047545">
    <property type="entry name" value="BRcat_RBR_RNF216"/>
</dbReference>
<dbReference type="Proteomes" id="UP000194127">
    <property type="component" value="Unassembled WGS sequence"/>
</dbReference>
<name>A0A1X6MLG3_9APHY</name>
<keyword evidence="2" id="KW-0808">Transferase</keyword>
<dbReference type="PANTHER" id="PTHR22770">
    <property type="entry name" value="UBIQUITIN CONJUGATING ENZYME 7 INTERACTING PROTEIN-RELATED"/>
    <property type="match status" value="1"/>
</dbReference>
<feature type="domain" description="RING-type" evidence="9">
    <location>
        <begin position="230"/>
        <end position="446"/>
    </location>
</feature>
<keyword evidence="7" id="KW-0862">Zinc</keyword>
<evidence type="ECO:0000256" key="2">
    <source>
        <dbReference type="ARBA" id="ARBA00022679"/>
    </source>
</evidence>
<keyword evidence="3" id="KW-0479">Metal-binding</keyword>
<dbReference type="CDD" id="cd20353">
    <property type="entry name" value="Rcat_RBR_RNF216"/>
    <property type="match status" value="1"/>
</dbReference>
<feature type="compositionally biased region" description="Basic and acidic residues" evidence="8">
    <location>
        <begin position="90"/>
        <end position="99"/>
    </location>
</feature>
<keyword evidence="4" id="KW-0677">Repeat</keyword>
<dbReference type="RefSeq" id="XP_024333816.1">
    <property type="nucleotide sequence ID" value="XM_024487284.1"/>
</dbReference>
<proteinExistence type="predicted"/>
<dbReference type="GO" id="GO:0016740">
    <property type="term" value="F:transferase activity"/>
    <property type="evidence" value="ECO:0007669"/>
    <property type="project" value="UniProtKB-KW"/>
</dbReference>
<evidence type="ECO:0000256" key="5">
    <source>
        <dbReference type="ARBA" id="ARBA00022771"/>
    </source>
</evidence>
<dbReference type="EMBL" id="KZ110610">
    <property type="protein sequence ID" value="OSX57022.1"/>
    <property type="molecule type" value="Genomic_DNA"/>
</dbReference>
<keyword evidence="5" id="KW-0863">Zinc-finger</keyword>
<dbReference type="PROSITE" id="PS51873">
    <property type="entry name" value="TRIAD"/>
    <property type="match status" value="1"/>
</dbReference>
<dbReference type="InterPro" id="IPR047546">
    <property type="entry name" value="Rcat_RBR_RNF216"/>
</dbReference>
<dbReference type="InterPro" id="IPR047544">
    <property type="entry name" value="RING-HC_RBR_RNF216"/>
</dbReference>
<keyword evidence="11" id="KW-1185">Reference proteome</keyword>
<dbReference type="AlphaFoldDB" id="A0A1X6MLG3"/>
<dbReference type="GO" id="GO:0008270">
    <property type="term" value="F:zinc ion binding"/>
    <property type="evidence" value="ECO:0007669"/>
    <property type="project" value="UniProtKB-KW"/>
</dbReference>
<dbReference type="PANTHER" id="PTHR22770:SF47">
    <property type="entry name" value="E3 UBIQUITIN-PROTEIN LIGASE RNF216"/>
    <property type="match status" value="1"/>
</dbReference>
<evidence type="ECO:0000256" key="7">
    <source>
        <dbReference type="ARBA" id="ARBA00022833"/>
    </source>
</evidence>
<gene>
    <name evidence="10" type="ORF">POSPLADRAFT_1158127</name>
</gene>
<comment type="pathway">
    <text evidence="1">Protein modification; protein ubiquitination.</text>
</comment>
<feature type="region of interest" description="Disordered" evidence="8">
    <location>
        <begin position="88"/>
        <end position="110"/>
    </location>
</feature>
<evidence type="ECO:0000256" key="3">
    <source>
        <dbReference type="ARBA" id="ARBA00022723"/>
    </source>
</evidence>
<dbReference type="CDD" id="cd20339">
    <property type="entry name" value="BRcat_RBR_RNF216"/>
    <property type="match status" value="1"/>
</dbReference>
<organism evidence="10 11">
    <name type="scientific">Postia placenta MAD-698-R-SB12</name>
    <dbReference type="NCBI Taxonomy" id="670580"/>
    <lineage>
        <taxon>Eukaryota</taxon>
        <taxon>Fungi</taxon>
        <taxon>Dikarya</taxon>
        <taxon>Basidiomycota</taxon>
        <taxon>Agaricomycotina</taxon>
        <taxon>Agaricomycetes</taxon>
        <taxon>Polyporales</taxon>
        <taxon>Adustoporiaceae</taxon>
        <taxon>Rhodonia</taxon>
    </lineage>
</organism>
<evidence type="ECO:0000313" key="11">
    <source>
        <dbReference type="Proteomes" id="UP000194127"/>
    </source>
</evidence>
<dbReference type="OrthoDB" id="10009520at2759"/>
<evidence type="ECO:0000259" key="9">
    <source>
        <dbReference type="PROSITE" id="PS51873"/>
    </source>
</evidence>
<dbReference type="CDD" id="cd16630">
    <property type="entry name" value="RING-HC_RBR_RNF216"/>
    <property type="match status" value="1"/>
</dbReference>
<dbReference type="Pfam" id="PF26200">
    <property type="entry name" value="Rcat_RNF216"/>
    <property type="match status" value="1"/>
</dbReference>
<feature type="region of interest" description="Disordered" evidence="8">
    <location>
        <begin position="575"/>
        <end position="602"/>
    </location>
</feature>
<feature type="compositionally biased region" description="Basic residues" evidence="8">
    <location>
        <begin position="592"/>
        <end position="602"/>
    </location>
</feature>
<sequence length="602" mass="66775">MKAAVAPPLPALELEAAASLPPSRPGALLENVAVEADDFDGFVAQVLEIIPNVLPEHARKLIEEHYPSRKGQVVETVLHLLFEDPSYPKSDPKGKRKLSEMAGSANDEQRNTKVKLDFGCKDREREGGPFYINNAMQQLYADFPRIPVAHVRGRFFANNSLYAPTYLSLHEEAKKQPLPYKLKPACRHGKGKGVLRHDAELVKEMEWVQLRLQEEPSAQAADQGEEDEENSIECGCCFSIYPFEKMIQCPEAHLFCTDCIISYASTLLGSHDARIACMDQSGCKELFPESELRRVLPPKLVGLYDRVCQRRDIEAAGLENLEECPFCEYKCVIDNPQEKLFRCENADCMAVTCRECKKADHLPRSCKEVEEDKKLDVRHAIEEAMTRALMRNCPKCSKAFIKEQGCNKMTCPNCATMSCYICRKVVTGYYHFSNPPPYTGQANPKKCQLWDPVEQRHSEEVTAAAKKAVEEFKRSHPELTDEDLHVDLPPPPVAGPSNAARPVAVAGALPNVVRNPIAAAAHYGRQLANVFLGDPLQAPAVGGAVYNLHVNFNAPQVYPGIPAIGMPAVGVGPVMPPPIPQPPHPARPAARAPRRARARRRA</sequence>
<evidence type="ECO:0000313" key="10">
    <source>
        <dbReference type="EMBL" id="OSX57022.1"/>
    </source>
</evidence>
<evidence type="ECO:0000256" key="1">
    <source>
        <dbReference type="ARBA" id="ARBA00004906"/>
    </source>
</evidence>
<dbReference type="InterPro" id="IPR044066">
    <property type="entry name" value="TRIAD_supradom"/>
</dbReference>
<evidence type="ECO:0000256" key="8">
    <source>
        <dbReference type="SAM" id="MobiDB-lite"/>
    </source>
</evidence>
<keyword evidence="6" id="KW-0833">Ubl conjugation pathway</keyword>